<dbReference type="PANTHER" id="PTHR21225">
    <property type="entry name" value="PHOSPHO-2-DEHYDRO-3-DEOXYHEPTONATE ALDOLASE DAHP SYNTHETASE"/>
    <property type="match status" value="1"/>
</dbReference>
<dbReference type="Proteomes" id="UP000620104">
    <property type="component" value="Unassembled WGS sequence"/>
</dbReference>
<evidence type="ECO:0000256" key="3">
    <source>
        <dbReference type="ARBA" id="ARBA00007985"/>
    </source>
</evidence>
<dbReference type="GO" id="GO:0009073">
    <property type="term" value="P:aromatic amino acid family biosynthetic process"/>
    <property type="evidence" value="ECO:0007669"/>
    <property type="project" value="UniProtKB-KW"/>
</dbReference>
<evidence type="ECO:0000256" key="2">
    <source>
        <dbReference type="ARBA" id="ARBA00004688"/>
    </source>
</evidence>
<comment type="similarity">
    <text evidence="3 8">Belongs to the class-I DAHP synthase family.</text>
</comment>
<comment type="pathway">
    <text evidence="2">Metabolic intermediate biosynthesis; chorismate biosynthesis; chorismate from D-erythrose 4-phosphate and phosphoenolpyruvate: step 1/7.</text>
</comment>
<evidence type="ECO:0000256" key="8">
    <source>
        <dbReference type="PIRNR" id="PIRNR001361"/>
    </source>
</evidence>
<proteinExistence type="inferred from homology"/>
<dbReference type="OrthoDB" id="4699125at2759"/>
<dbReference type="NCBIfam" id="TIGR00034">
    <property type="entry name" value="aroFGH"/>
    <property type="match status" value="1"/>
</dbReference>
<evidence type="ECO:0000313" key="10">
    <source>
        <dbReference type="EMBL" id="GHJ85285.1"/>
    </source>
</evidence>
<reference evidence="10" key="1">
    <citation type="submission" date="2020-07" db="EMBL/GenBank/DDBJ databases">
        <title>Draft Genome Sequence of a Deep-Sea Yeast, Naganishia (Cryptococcus) liquefaciens strain N6.</title>
        <authorList>
            <person name="Han Y.W."/>
            <person name="Kajitani R."/>
            <person name="Morimoto H."/>
            <person name="Parhat M."/>
            <person name="Tsubouchi H."/>
            <person name="Bakenova O."/>
            <person name="Ogata M."/>
            <person name="Argunhan B."/>
            <person name="Aoki R."/>
            <person name="Kajiwara S."/>
            <person name="Itoh T."/>
            <person name="Iwasaki H."/>
        </authorList>
    </citation>
    <scope>NUCLEOTIDE SEQUENCE</scope>
    <source>
        <strain evidence="10">N6</strain>
    </source>
</reference>
<dbReference type="EMBL" id="BLZA01000011">
    <property type="protein sequence ID" value="GHJ85285.1"/>
    <property type="molecule type" value="Genomic_DNA"/>
</dbReference>
<keyword evidence="11" id="KW-1185">Reference proteome</keyword>
<dbReference type="InterPro" id="IPR013785">
    <property type="entry name" value="Aldolase_TIM"/>
</dbReference>
<accession>A0A8H3YDC9</accession>
<sequence>MPIAINNMSTENFMDDSRIAGYEPLMPPSLLRHDLPSSEASRKTVNLARQTAAKIVHGEDDRLLVIVGPCSIHDTKQAIEYANLLQNGIKEGRWPDLGIIMRAYFEKPRTTVGWKGLLNDPDGSGLFNINKGLRMGRELLRDITELGLPVGCELLDTISPQFLADLVSWGAIGARTTESQLHRELASGSAFPIGFKNGTDGSVSVAVDAMGSAEHPHCFMGINSQGLAAIVKTNGNKDVHVILRGGTGGPNYGKEHVQAALADMRKKRAHDPHASIMIDCSHGNSQKNHLNQPKVVAAICEQLEEGERGITGVMIESNLKAGKQNGEGKPRDQLEYGVSITDACVDWETTVEMLDRLNAAVVKRREVAGKQ</sequence>
<evidence type="ECO:0000259" key="9">
    <source>
        <dbReference type="Pfam" id="PF00793"/>
    </source>
</evidence>
<dbReference type="Pfam" id="PF00793">
    <property type="entry name" value="DAHP_synth_1"/>
    <property type="match status" value="1"/>
</dbReference>
<gene>
    <name evidence="10" type="ORF">NliqN6_1687</name>
</gene>
<protein>
    <recommendedName>
        <fullName evidence="8">Phospho-2-dehydro-3-deoxyheptonate aldolase</fullName>
        <ecNumber evidence="8">2.5.1.54</ecNumber>
    </recommendedName>
</protein>
<evidence type="ECO:0000256" key="1">
    <source>
        <dbReference type="ARBA" id="ARBA00003726"/>
    </source>
</evidence>
<evidence type="ECO:0000256" key="4">
    <source>
        <dbReference type="ARBA" id="ARBA00022605"/>
    </source>
</evidence>
<dbReference type="PIRSF" id="PIRSF001361">
    <property type="entry name" value="DAHP_synthase"/>
    <property type="match status" value="1"/>
</dbReference>
<evidence type="ECO:0000313" key="11">
    <source>
        <dbReference type="Proteomes" id="UP000620104"/>
    </source>
</evidence>
<evidence type="ECO:0000256" key="7">
    <source>
        <dbReference type="ARBA" id="ARBA00047508"/>
    </source>
</evidence>
<dbReference type="AlphaFoldDB" id="A0A8H3YDC9"/>
<name>A0A8H3YDC9_9TREE</name>
<dbReference type="GO" id="GO:0005737">
    <property type="term" value="C:cytoplasm"/>
    <property type="evidence" value="ECO:0007669"/>
    <property type="project" value="TreeGrafter"/>
</dbReference>
<organism evidence="10 11">
    <name type="scientific">Naganishia liquefaciens</name>
    <dbReference type="NCBI Taxonomy" id="104408"/>
    <lineage>
        <taxon>Eukaryota</taxon>
        <taxon>Fungi</taxon>
        <taxon>Dikarya</taxon>
        <taxon>Basidiomycota</taxon>
        <taxon>Agaricomycotina</taxon>
        <taxon>Tremellomycetes</taxon>
        <taxon>Filobasidiales</taxon>
        <taxon>Filobasidiaceae</taxon>
        <taxon>Naganishia</taxon>
    </lineage>
</organism>
<dbReference type="GO" id="GO:0003849">
    <property type="term" value="F:3-deoxy-7-phosphoheptulonate synthase activity"/>
    <property type="evidence" value="ECO:0007669"/>
    <property type="project" value="UniProtKB-EC"/>
</dbReference>
<dbReference type="SUPFAM" id="SSF51569">
    <property type="entry name" value="Aldolase"/>
    <property type="match status" value="1"/>
</dbReference>
<dbReference type="InterPro" id="IPR006218">
    <property type="entry name" value="DAHP1/KDSA"/>
</dbReference>
<comment type="caution">
    <text evidence="10">The sequence shown here is derived from an EMBL/GenBank/DDBJ whole genome shotgun (WGS) entry which is preliminary data.</text>
</comment>
<feature type="domain" description="DAHP synthetase I/KDSA" evidence="9">
    <location>
        <begin position="52"/>
        <end position="353"/>
    </location>
</feature>
<dbReference type="InterPro" id="IPR006219">
    <property type="entry name" value="DAHP_synth_1"/>
</dbReference>
<dbReference type="Gene3D" id="3.20.20.70">
    <property type="entry name" value="Aldolase class I"/>
    <property type="match status" value="1"/>
</dbReference>
<comment type="catalytic activity">
    <reaction evidence="7 8">
        <text>D-erythrose 4-phosphate + phosphoenolpyruvate + H2O = 7-phospho-2-dehydro-3-deoxy-D-arabino-heptonate + phosphate</text>
        <dbReference type="Rhea" id="RHEA:14717"/>
        <dbReference type="ChEBI" id="CHEBI:15377"/>
        <dbReference type="ChEBI" id="CHEBI:16897"/>
        <dbReference type="ChEBI" id="CHEBI:43474"/>
        <dbReference type="ChEBI" id="CHEBI:58394"/>
        <dbReference type="ChEBI" id="CHEBI:58702"/>
        <dbReference type="EC" id="2.5.1.54"/>
    </reaction>
</comment>
<dbReference type="PANTHER" id="PTHR21225:SF12">
    <property type="entry name" value="PHOSPHO-2-DEHYDRO-3-DEOXYHEPTONATE ALDOLASE, TYROSINE-INHIBITED"/>
    <property type="match status" value="1"/>
</dbReference>
<comment type="function">
    <text evidence="1">Stereospecific condensation of phosphoenolpyruvate (PEP) and D-erythrose-4-phosphate (E4P) giving rise to 3-deoxy-D-arabino-heptulosonate-7-phosphate (DAHP).</text>
</comment>
<dbReference type="FunFam" id="3.20.20.70:FF:000005">
    <property type="entry name" value="Phospho-2-dehydro-3-deoxyheptonate aldolase"/>
    <property type="match status" value="1"/>
</dbReference>
<dbReference type="NCBIfam" id="NF009395">
    <property type="entry name" value="PRK12755.1"/>
    <property type="match status" value="1"/>
</dbReference>
<keyword evidence="5 8" id="KW-0808">Transferase</keyword>
<evidence type="ECO:0000256" key="6">
    <source>
        <dbReference type="ARBA" id="ARBA00023141"/>
    </source>
</evidence>
<evidence type="ECO:0000256" key="5">
    <source>
        <dbReference type="ARBA" id="ARBA00022679"/>
    </source>
</evidence>
<dbReference type="EC" id="2.5.1.54" evidence="8"/>
<keyword evidence="4 8" id="KW-0028">Amino-acid biosynthesis</keyword>
<keyword evidence="6 8" id="KW-0057">Aromatic amino acid biosynthesis</keyword>
<dbReference type="GO" id="GO:0008652">
    <property type="term" value="P:amino acid biosynthetic process"/>
    <property type="evidence" value="ECO:0007669"/>
    <property type="project" value="UniProtKB-KW"/>
</dbReference>